<dbReference type="AlphaFoldDB" id="A0ABD5UPR3"/>
<evidence type="ECO:0000313" key="2">
    <source>
        <dbReference type="EMBL" id="MFC6889302.1"/>
    </source>
</evidence>
<feature type="compositionally biased region" description="Basic and acidic residues" evidence="1">
    <location>
        <begin position="34"/>
        <end position="56"/>
    </location>
</feature>
<keyword evidence="3" id="KW-1185">Reference proteome</keyword>
<sequence>MEKSRPADGGSAGDRDAPDRAAATGNGATVARGQGERSPAETDGRAGGVADREGLRGNEIGRAPVRTVERRSTVDEGRSGGRIDTLRR</sequence>
<feature type="region of interest" description="Disordered" evidence="1">
    <location>
        <begin position="1"/>
        <end position="88"/>
    </location>
</feature>
<organism evidence="2 3">
    <name type="scientific">Halorubrum trueperi</name>
    <dbReference type="NCBI Taxonomy" id="2004704"/>
    <lineage>
        <taxon>Archaea</taxon>
        <taxon>Methanobacteriati</taxon>
        <taxon>Methanobacteriota</taxon>
        <taxon>Stenosarchaea group</taxon>
        <taxon>Halobacteria</taxon>
        <taxon>Halobacteriales</taxon>
        <taxon>Haloferacaceae</taxon>
        <taxon>Halorubrum</taxon>
    </lineage>
</organism>
<protein>
    <submittedName>
        <fullName evidence="2">Uncharacterized protein</fullName>
    </submittedName>
</protein>
<name>A0ABD5UPR3_9EURY</name>
<comment type="caution">
    <text evidence="2">The sequence shown here is derived from an EMBL/GenBank/DDBJ whole genome shotgun (WGS) entry which is preliminary data.</text>
</comment>
<evidence type="ECO:0000313" key="3">
    <source>
        <dbReference type="Proteomes" id="UP001596333"/>
    </source>
</evidence>
<dbReference type="RefSeq" id="WP_379767879.1">
    <property type="nucleotide sequence ID" value="NZ_JBHSXI010000010.1"/>
</dbReference>
<accession>A0ABD5UPR3</accession>
<dbReference type="EMBL" id="JBHSXI010000010">
    <property type="protein sequence ID" value="MFC6889302.1"/>
    <property type="molecule type" value="Genomic_DNA"/>
</dbReference>
<proteinExistence type="predicted"/>
<dbReference type="Proteomes" id="UP001596333">
    <property type="component" value="Unassembled WGS sequence"/>
</dbReference>
<feature type="compositionally biased region" description="Basic and acidic residues" evidence="1">
    <location>
        <begin position="67"/>
        <end position="88"/>
    </location>
</feature>
<gene>
    <name evidence="2" type="ORF">ACFQEY_09790</name>
</gene>
<reference evidence="2 3" key="1">
    <citation type="journal article" date="2019" name="Int. J. Syst. Evol. Microbiol.">
        <title>The Global Catalogue of Microorganisms (GCM) 10K type strain sequencing project: providing services to taxonomists for standard genome sequencing and annotation.</title>
        <authorList>
            <consortium name="The Broad Institute Genomics Platform"/>
            <consortium name="The Broad Institute Genome Sequencing Center for Infectious Disease"/>
            <person name="Wu L."/>
            <person name="Ma J."/>
        </authorList>
    </citation>
    <scope>NUCLEOTIDE SEQUENCE [LARGE SCALE GENOMIC DNA]</scope>
    <source>
        <strain evidence="2 3">Y73</strain>
    </source>
</reference>
<evidence type="ECO:0000256" key="1">
    <source>
        <dbReference type="SAM" id="MobiDB-lite"/>
    </source>
</evidence>